<dbReference type="PROSITE" id="PS51257">
    <property type="entry name" value="PROKAR_LIPOPROTEIN"/>
    <property type="match status" value="1"/>
</dbReference>
<proteinExistence type="predicted"/>
<dbReference type="InParanoid" id="A0A059DEY0"/>
<organism evidence="1">
    <name type="scientific">Eucalyptus grandis</name>
    <name type="common">Flooded gum</name>
    <dbReference type="NCBI Taxonomy" id="71139"/>
    <lineage>
        <taxon>Eukaryota</taxon>
        <taxon>Viridiplantae</taxon>
        <taxon>Streptophyta</taxon>
        <taxon>Embryophyta</taxon>
        <taxon>Tracheophyta</taxon>
        <taxon>Spermatophyta</taxon>
        <taxon>Magnoliopsida</taxon>
        <taxon>eudicotyledons</taxon>
        <taxon>Gunneridae</taxon>
        <taxon>Pentapetalae</taxon>
        <taxon>rosids</taxon>
        <taxon>malvids</taxon>
        <taxon>Myrtales</taxon>
        <taxon>Myrtaceae</taxon>
        <taxon>Myrtoideae</taxon>
        <taxon>Eucalypteae</taxon>
        <taxon>Eucalyptus</taxon>
    </lineage>
</organism>
<protein>
    <submittedName>
        <fullName evidence="1">Uncharacterized protein</fullName>
    </submittedName>
</protein>
<reference evidence="1" key="1">
    <citation type="submission" date="2013-07" db="EMBL/GenBank/DDBJ databases">
        <title>The genome of Eucalyptus grandis.</title>
        <authorList>
            <person name="Schmutz J."/>
            <person name="Hayes R."/>
            <person name="Myburg A."/>
            <person name="Tuskan G."/>
            <person name="Grattapaglia D."/>
            <person name="Rokhsar D.S."/>
        </authorList>
    </citation>
    <scope>NUCLEOTIDE SEQUENCE</scope>
    <source>
        <tissue evidence="1">Leaf extractions</tissue>
    </source>
</reference>
<name>A0A059DEY0_EUCGR</name>
<dbReference type="AlphaFoldDB" id="A0A059DEY0"/>
<dbReference type="EMBL" id="KK198753">
    <property type="protein sequence ID" value="KCW88931.1"/>
    <property type="molecule type" value="Genomic_DNA"/>
</dbReference>
<accession>A0A059DEY0</accession>
<evidence type="ECO:0000313" key="1">
    <source>
        <dbReference type="EMBL" id="KCW88931.1"/>
    </source>
</evidence>
<sequence length="124" mass="13694">MFRDLTLSLGGRFRSLFLSVWISGCATTAEFPIRGKLAAVVPLSSQPLTAHSDSQGTTTMVVPLRSLPRLPMFSLILIVAVNHHGVAVSSCHHSHAGCIPKSRNFFFFSVIYLTFYSFYCPNKD</sequence>
<gene>
    <name evidence="1" type="ORF">EUGRSUZ_A01261</name>
</gene>
<dbReference type="Gramene" id="KCW88931">
    <property type="protein sequence ID" value="KCW88931"/>
    <property type="gene ID" value="EUGRSUZ_A01261"/>
</dbReference>